<evidence type="ECO:0000313" key="6">
    <source>
        <dbReference type="EMBL" id="CAF2049962.1"/>
    </source>
</evidence>
<feature type="signal peptide" evidence="3">
    <location>
        <begin position="1"/>
        <end position="21"/>
    </location>
</feature>
<feature type="region of interest" description="Disordered" evidence="1">
    <location>
        <begin position="261"/>
        <end position="281"/>
    </location>
</feature>
<organism evidence="4 14">
    <name type="scientific">Rotaria magnacalcarata</name>
    <dbReference type="NCBI Taxonomy" id="392030"/>
    <lineage>
        <taxon>Eukaryota</taxon>
        <taxon>Metazoa</taxon>
        <taxon>Spiralia</taxon>
        <taxon>Gnathifera</taxon>
        <taxon>Rotifera</taxon>
        <taxon>Eurotatoria</taxon>
        <taxon>Bdelloidea</taxon>
        <taxon>Philodinida</taxon>
        <taxon>Philodinidae</taxon>
        <taxon>Rotaria</taxon>
    </lineage>
</organism>
<keyword evidence="3" id="KW-0732">Signal</keyword>
<dbReference type="Proteomes" id="UP000663855">
    <property type="component" value="Unassembled WGS sequence"/>
</dbReference>
<dbReference type="Proteomes" id="UP000681967">
    <property type="component" value="Unassembled WGS sequence"/>
</dbReference>
<keyword evidence="15" id="KW-1185">Reference proteome</keyword>
<dbReference type="EMBL" id="CAJOBH010008050">
    <property type="protein sequence ID" value="CAF4101789.1"/>
    <property type="molecule type" value="Genomic_DNA"/>
</dbReference>
<evidence type="ECO:0000313" key="9">
    <source>
        <dbReference type="EMBL" id="CAF4101789.1"/>
    </source>
</evidence>
<dbReference type="Proteomes" id="UP000663856">
    <property type="component" value="Unassembled WGS sequence"/>
</dbReference>
<proteinExistence type="predicted"/>
<gene>
    <name evidence="9" type="ORF">BYL167_LOCUS19154</name>
    <name evidence="4" type="ORF">CJN711_LOCUS30216</name>
    <name evidence="10" type="ORF">GIL414_LOCUS18668</name>
    <name evidence="5" type="ORF">KQP761_LOCUS37389</name>
    <name evidence="6" type="ORF">MBJ925_LOCUS12818</name>
    <name evidence="11" type="ORF">OVN521_LOCUS28612</name>
    <name evidence="13" type="ORF">SMN809_LOCUS27724</name>
    <name evidence="12" type="ORF">UXM345_LOCUS32174</name>
    <name evidence="7" type="ORF">WKI299_LOCUS22595</name>
    <name evidence="8" type="ORF">XDN619_LOCUS32159</name>
</gene>
<evidence type="ECO:0000313" key="14">
    <source>
        <dbReference type="Proteomes" id="UP000663855"/>
    </source>
</evidence>
<evidence type="ECO:0000313" key="12">
    <source>
        <dbReference type="EMBL" id="CAF4277849.1"/>
    </source>
</evidence>
<dbReference type="EMBL" id="CAJOBG010008417">
    <property type="protein sequence ID" value="CAF4242829.1"/>
    <property type="molecule type" value="Genomic_DNA"/>
</dbReference>
<reference evidence="4" key="1">
    <citation type="submission" date="2021-02" db="EMBL/GenBank/DDBJ databases">
        <authorList>
            <person name="Nowell W R."/>
        </authorList>
    </citation>
    <scope>NUCLEOTIDE SEQUENCE</scope>
</reference>
<dbReference type="Proteomes" id="UP000663824">
    <property type="component" value="Unassembled WGS sequence"/>
</dbReference>
<protein>
    <recommendedName>
        <fullName evidence="16">Ig-like domain-containing protein</fullName>
    </recommendedName>
</protein>
<dbReference type="Proteomes" id="UP000663866">
    <property type="component" value="Unassembled WGS sequence"/>
</dbReference>
<evidence type="ECO:0000256" key="3">
    <source>
        <dbReference type="SAM" id="SignalP"/>
    </source>
</evidence>
<dbReference type="EMBL" id="CAJNOV010014378">
    <property type="protein sequence ID" value="CAF1548370.1"/>
    <property type="molecule type" value="Genomic_DNA"/>
</dbReference>
<evidence type="ECO:0000256" key="1">
    <source>
        <dbReference type="SAM" id="MobiDB-lite"/>
    </source>
</evidence>
<keyword evidence="2" id="KW-0472">Membrane</keyword>
<dbReference type="EMBL" id="CAJNRE010005822">
    <property type="protein sequence ID" value="CAF2049962.1"/>
    <property type="molecule type" value="Genomic_DNA"/>
</dbReference>
<dbReference type="EMBL" id="CAJOBJ010009276">
    <property type="protein sequence ID" value="CAF4133979.1"/>
    <property type="molecule type" value="Genomic_DNA"/>
</dbReference>
<evidence type="ECO:0000313" key="4">
    <source>
        <dbReference type="EMBL" id="CAF1548370.1"/>
    </source>
</evidence>
<dbReference type="Proteomes" id="UP000663887">
    <property type="component" value="Unassembled WGS sequence"/>
</dbReference>
<feature type="compositionally biased region" description="Polar residues" evidence="1">
    <location>
        <begin position="320"/>
        <end position="329"/>
    </location>
</feature>
<sequence length="369" mass="42399">MILNIFSINLLFALIISGSWCATIEQIIVPTGESFSFDCRIDDSVYFAHKLNEWSEIQENGEKYSYLNLNFMYLNQENILRLKSNAADSQHIGYYGCRRSTERRHEMNRIYRLILADIDSFYWSYICHAQPGACIRFDDPTDETQSTFEVADKTKVDLFCCASVSGYTNININMNQIGDNQNKITIKRKQELDGSWVVCATQHTLLQRTYSRAPETFTCELLIDDQVYSSFYSAVILTDAILIDPDIDSSDGFIPPPKDGWKNDDYFNRQRPSNGSRRGKMTTGKQIGIIIGFSIGGLLLLGLLFFLIFDCRRKKQVLNNSKNNKSNQHAVVRTTKNLNKKEEQNPKEEEPLYVEPTPSYENAPIFLRL</sequence>
<evidence type="ECO:0000313" key="5">
    <source>
        <dbReference type="EMBL" id="CAF1683119.1"/>
    </source>
</evidence>
<feature type="transmembrane region" description="Helical" evidence="2">
    <location>
        <begin position="287"/>
        <end position="309"/>
    </location>
</feature>
<dbReference type="AlphaFoldDB" id="A0A815WW57"/>
<feature type="region of interest" description="Disordered" evidence="1">
    <location>
        <begin position="320"/>
        <end position="369"/>
    </location>
</feature>
<evidence type="ECO:0000313" key="11">
    <source>
        <dbReference type="EMBL" id="CAF4242829.1"/>
    </source>
</evidence>
<dbReference type="EMBL" id="CAJNRG010015958">
    <property type="protein sequence ID" value="CAF2188576.1"/>
    <property type="molecule type" value="Genomic_DNA"/>
</dbReference>
<feature type="chain" id="PRO_5035688078" description="Ig-like domain-containing protein" evidence="3">
    <location>
        <begin position="22"/>
        <end position="369"/>
    </location>
</feature>
<dbReference type="EMBL" id="CAJNRF010009739">
    <property type="protein sequence ID" value="CAF2112831.1"/>
    <property type="molecule type" value="Genomic_DNA"/>
</dbReference>
<dbReference type="Proteomes" id="UP000663834">
    <property type="component" value="Unassembled WGS sequence"/>
</dbReference>
<comment type="caution">
    <text evidence="4">The sequence shown here is derived from an EMBL/GenBank/DDBJ whole genome shotgun (WGS) entry which is preliminary data.</text>
</comment>
<evidence type="ECO:0000313" key="15">
    <source>
        <dbReference type="Proteomes" id="UP000663866"/>
    </source>
</evidence>
<keyword evidence="2" id="KW-1133">Transmembrane helix</keyword>
<evidence type="ECO:0000313" key="10">
    <source>
        <dbReference type="EMBL" id="CAF4133979.1"/>
    </source>
</evidence>
<evidence type="ECO:0000313" key="8">
    <source>
        <dbReference type="EMBL" id="CAF2188576.1"/>
    </source>
</evidence>
<dbReference type="EMBL" id="CAJNOW010021160">
    <property type="protein sequence ID" value="CAF1683119.1"/>
    <property type="molecule type" value="Genomic_DNA"/>
</dbReference>
<evidence type="ECO:0000313" key="13">
    <source>
        <dbReference type="EMBL" id="CAF4339189.1"/>
    </source>
</evidence>
<dbReference type="EMBL" id="CAJOBI010044177">
    <property type="protein sequence ID" value="CAF4339189.1"/>
    <property type="molecule type" value="Genomic_DNA"/>
</dbReference>
<name>A0A815WW57_9BILA</name>
<dbReference type="Proteomes" id="UP000676336">
    <property type="component" value="Unassembled WGS sequence"/>
</dbReference>
<dbReference type="Proteomes" id="UP000681720">
    <property type="component" value="Unassembled WGS sequence"/>
</dbReference>
<accession>A0A815WW57</accession>
<evidence type="ECO:0000256" key="2">
    <source>
        <dbReference type="SAM" id="Phobius"/>
    </source>
</evidence>
<evidence type="ECO:0000313" key="7">
    <source>
        <dbReference type="EMBL" id="CAF2112831.1"/>
    </source>
</evidence>
<keyword evidence="2" id="KW-0812">Transmembrane</keyword>
<evidence type="ECO:0008006" key="16">
    <source>
        <dbReference type="Google" id="ProtNLM"/>
    </source>
</evidence>
<dbReference type="Proteomes" id="UP000663842">
    <property type="component" value="Unassembled WGS sequence"/>
</dbReference>
<feature type="compositionally biased region" description="Basic and acidic residues" evidence="1">
    <location>
        <begin position="339"/>
        <end position="350"/>
    </location>
</feature>
<dbReference type="OrthoDB" id="10013734at2759"/>
<dbReference type="EMBL" id="CAJOBF010009597">
    <property type="protein sequence ID" value="CAF4277849.1"/>
    <property type="molecule type" value="Genomic_DNA"/>
</dbReference>